<dbReference type="Gene3D" id="3.30.200.20">
    <property type="entry name" value="Phosphorylase Kinase, domain 1"/>
    <property type="match status" value="1"/>
</dbReference>
<comment type="subcellular location">
    <subcellularLocation>
        <location evidence="2">Cytoplasm</location>
    </subcellularLocation>
</comment>
<feature type="compositionally biased region" description="Low complexity" evidence="16">
    <location>
        <begin position="301"/>
        <end position="310"/>
    </location>
</feature>
<keyword evidence="10" id="KW-0418">Kinase</keyword>
<feature type="compositionally biased region" description="Polar residues" evidence="16">
    <location>
        <begin position="357"/>
        <end position="378"/>
    </location>
</feature>
<dbReference type="GO" id="GO:0046872">
    <property type="term" value="F:metal ion binding"/>
    <property type="evidence" value="ECO:0007669"/>
    <property type="project" value="UniProtKB-KW"/>
</dbReference>
<feature type="compositionally biased region" description="Polar residues" evidence="16">
    <location>
        <begin position="612"/>
        <end position="626"/>
    </location>
</feature>
<dbReference type="FunFam" id="3.30.200.20:FF:000391">
    <property type="entry name" value="Large tumor suppressor kinase 1"/>
    <property type="match status" value="1"/>
</dbReference>
<keyword evidence="5" id="KW-0723">Serine/threonine-protein kinase</keyword>
<keyword evidence="11 15" id="KW-0067">ATP-binding</keyword>
<dbReference type="InterPro" id="IPR000719">
    <property type="entry name" value="Prot_kinase_dom"/>
</dbReference>
<feature type="compositionally biased region" description="Pro residues" evidence="16">
    <location>
        <begin position="209"/>
        <end position="230"/>
    </location>
</feature>
<dbReference type="PROSITE" id="PS00107">
    <property type="entry name" value="PROTEIN_KINASE_ATP"/>
    <property type="match status" value="1"/>
</dbReference>
<evidence type="ECO:0000256" key="5">
    <source>
        <dbReference type="ARBA" id="ARBA00022527"/>
    </source>
</evidence>
<dbReference type="PANTHER" id="PTHR24356">
    <property type="entry name" value="SERINE/THREONINE-PROTEIN KINASE"/>
    <property type="match status" value="1"/>
</dbReference>
<feature type="domain" description="UBA" evidence="18">
    <location>
        <begin position="89"/>
        <end position="129"/>
    </location>
</feature>
<evidence type="ECO:0000256" key="10">
    <source>
        <dbReference type="ARBA" id="ARBA00022777"/>
    </source>
</evidence>
<dbReference type="GO" id="GO:0035329">
    <property type="term" value="P:hippo signaling"/>
    <property type="evidence" value="ECO:0007669"/>
    <property type="project" value="TreeGrafter"/>
</dbReference>
<organism evidence="19 20">
    <name type="scientific">Coptotermes formosanus</name>
    <name type="common">Formosan subterranean termite</name>
    <dbReference type="NCBI Taxonomy" id="36987"/>
    <lineage>
        <taxon>Eukaryota</taxon>
        <taxon>Metazoa</taxon>
        <taxon>Ecdysozoa</taxon>
        <taxon>Arthropoda</taxon>
        <taxon>Hexapoda</taxon>
        <taxon>Insecta</taxon>
        <taxon>Pterygota</taxon>
        <taxon>Neoptera</taxon>
        <taxon>Polyneoptera</taxon>
        <taxon>Dictyoptera</taxon>
        <taxon>Blattodea</taxon>
        <taxon>Blattoidea</taxon>
        <taxon>Termitoidae</taxon>
        <taxon>Rhinotermitidae</taxon>
        <taxon>Coptotermes</taxon>
    </lineage>
</organism>
<dbReference type="FunFam" id="1.10.510.10:FF:000024">
    <property type="entry name" value="Probable serine/threonine-protein kinase cot-1"/>
    <property type="match status" value="1"/>
</dbReference>
<gene>
    <name evidence="19" type="ORF">Cfor_06141</name>
</gene>
<dbReference type="InterPro" id="IPR050236">
    <property type="entry name" value="Ser_Thr_kinase_AGC"/>
</dbReference>
<keyword evidence="9 15" id="KW-0547">Nucleotide-binding</keyword>
<evidence type="ECO:0000256" key="2">
    <source>
        <dbReference type="ARBA" id="ARBA00004496"/>
    </source>
</evidence>
<reference evidence="20" key="1">
    <citation type="submission" date="2020-01" db="EMBL/GenBank/DDBJ databases">
        <title>Draft genome sequence of the Termite Coptotermes fromosanus.</title>
        <authorList>
            <person name="Itakura S."/>
            <person name="Yosikawa Y."/>
            <person name="Umezawa K."/>
        </authorList>
    </citation>
    <scope>NUCLEOTIDE SEQUENCE [LARGE SCALE GENOMIC DNA]</scope>
</reference>
<keyword evidence="20" id="KW-1185">Reference proteome</keyword>
<dbReference type="InParanoid" id="A0A6L2PJ54"/>
<evidence type="ECO:0000256" key="9">
    <source>
        <dbReference type="ARBA" id="ARBA00022741"/>
    </source>
</evidence>
<comment type="caution">
    <text evidence="19">The sequence shown here is derived from an EMBL/GenBank/DDBJ whole genome shotgun (WGS) entry which is preliminary data.</text>
</comment>
<comment type="catalytic activity">
    <reaction evidence="14">
        <text>L-seryl-[protein] + ATP = O-phospho-L-seryl-[protein] + ADP + H(+)</text>
        <dbReference type="Rhea" id="RHEA:17989"/>
        <dbReference type="Rhea" id="RHEA-COMP:9863"/>
        <dbReference type="Rhea" id="RHEA-COMP:11604"/>
        <dbReference type="ChEBI" id="CHEBI:15378"/>
        <dbReference type="ChEBI" id="CHEBI:29999"/>
        <dbReference type="ChEBI" id="CHEBI:30616"/>
        <dbReference type="ChEBI" id="CHEBI:83421"/>
        <dbReference type="ChEBI" id="CHEBI:456216"/>
        <dbReference type="EC" id="2.7.11.1"/>
    </reaction>
</comment>
<feature type="compositionally biased region" description="Low complexity" evidence="16">
    <location>
        <begin position="380"/>
        <end position="404"/>
    </location>
</feature>
<keyword evidence="6" id="KW-0597">Phosphoprotein</keyword>
<evidence type="ECO:0000256" key="6">
    <source>
        <dbReference type="ARBA" id="ARBA00022553"/>
    </source>
</evidence>
<evidence type="ECO:0000256" key="15">
    <source>
        <dbReference type="PROSITE-ProRule" id="PRU10141"/>
    </source>
</evidence>
<dbReference type="GO" id="GO:0043065">
    <property type="term" value="P:positive regulation of apoptotic process"/>
    <property type="evidence" value="ECO:0007669"/>
    <property type="project" value="TreeGrafter"/>
</dbReference>
<dbReference type="FunCoup" id="A0A6L2PJ54">
    <property type="interactions" value="88"/>
</dbReference>
<dbReference type="SUPFAM" id="SSF46934">
    <property type="entry name" value="UBA-like"/>
    <property type="match status" value="1"/>
</dbReference>
<dbReference type="GO" id="GO:0005737">
    <property type="term" value="C:cytoplasm"/>
    <property type="evidence" value="ECO:0007669"/>
    <property type="project" value="UniProtKB-SubCell"/>
</dbReference>
<dbReference type="EMBL" id="BLKM01010425">
    <property type="protein sequence ID" value="GFG30077.1"/>
    <property type="molecule type" value="Genomic_DNA"/>
</dbReference>
<evidence type="ECO:0000259" key="18">
    <source>
        <dbReference type="PROSITE" id="PS50030"/>
    </source>
</evidence>
<feature type="region of interest" description="Disordered" evidence="16">
    <location>
        <begin position="247"/>
        <end position="310"/>
    </location>
</feature>
<dbReference type="PROSITE" id="PS50030">
    <property type="entry name" value="UBA"/>
    <property type="match status" value="1"/>
</dbReference>
<dbReference type="EC" id="2.7.11.1" evidence="3"/>
<feature type="compositionally biased region" description="Basic and acidic residues" evidence="16">
    <location>
        <begin position="650"/>
        <end position="668"/>
    </location>
</feature>
<keyword evidence="8" id="KW-0479">Metal-binding</keyword>
<feature type="region of interest" description="Disordered" evidence="16">
    <location>
        <begin position="443"/>
        <end position="517"/>
    </location>
</feature>
<feature type="compositionally biased region" description="Pro residues" evidence="16">
    <location>
        <begin position="332"/>
        <end position="352"/>
    </location>
</feature>
<evidence type="ECO:0000256" key="4">
    <source>
        <dbReference type="ARBA" id="ARBA00022490"/>
    </source>
</evidence>
<dbReference type="Proteomes" id="UP000502823">
    <property type="component" value="Unassembled WGS sequence"/>
</dbReference>
<feature type="region of interest" description="Disordered" evidence="16">
    <location>
        <begin position="1"/>
        <end position="24"/>
    </location>
</feature>
<feature type="domain" description="Protein kinase" evidence="17">
    <location>
        <begin position="742"/>
        <end position="902"/>
    </location>
</feature>
<dbReference type="GO" id="GO:0007010">
    <property type="term" value="P:cytoskeleton organization"/>
    <property type="evidence" value="ECO:0007669"/>
    <property type="project" value="UniProtKB-ARBA"/>
</dbReference>
<keyword evidence="4" id="KW-0963">Cytoplasm</keyword>
<protein>
    <recommendedName>
        <fullName evidence="3">non-specific serine/threonine protein kinase</fullName>
        <ecNumber evidence="3">2.7.11.1</ecNumber>
    </recommendedName>
</protein>
<dbReference type="GO" id="GO:0046620">
    <property type="term" value="P:regulation of organ growth"/>
    <property type="evidence" value="ECO:0007669"/>
    <property type="project" value="TreeGrafter"/>
</dbReference>
<dbReference type="AlphaFoldDB" id="A0A6L2PJ54"/>
<dbReference type="SUPFAM" id="SSF56112">
    <property type="entry name" value="Protein kinase-like (PK-like)"/>
    <property type="match status" value="1"/>
</dbReference>
<comment type="cofactor">
    <cofactor evidence="1">
        <name>Mg(2+)</name>
        <dbReference type="ChEBI" id="CHEBI:18420"/>
    </cofactor>
</comment>
<evidence type="ECO:0000313" key="20">
    <source>
        <dbReference type="Proteomes" id="UP000502823"/>
    </source>
</evidence>
<keyword evidence="12" id="KW-0460">Magnesium</keyword>
<feature type="compositionally biased region" description="Low complexity" evidence="16">
    <location>
        <begin position="469"/>
        <end position="487"/>
    </location>
</feature>
<feature type="region of interest" description="Disordered" evidence="16">
    <location>
        <begin position="323"/>
        <end position="418"/>
    </location>
</feature>
<feature type="compositionally biased region" description="Polar residues" evidence="16">
    <location>
        <begin position="634"/>
        <end position="647"/>
    </location>
</feature>
<feature type="non-terminal residue" evidence="19">
    <location>
        <position position="902"/>
    </location>
</feature>
<evidence type="ECO:0000256" key="16">
    <source>
        <dbReference type="SAM" id="MobiDB-lite"/>
    </source>
</evidence>
<dbReference type="PANTHER" id="PTHR24356:SF418">
    <property type="entry name" value="SERINE_THREONINE-PROTEIN KINASE WARTS"/>
    <property type="match status" value="1"/>
</dbReference>
<dbReference type="InterPro" id="IPR011009">
    <property type="entry name" value="Kinase-like_dom_sf"/>
</dbReference>
<evidence type="ECO:0000256" key="1">
    <source>
        <dbReference type="ARBA" id="ARBA00001946"/>
    </source>
</evidence>
<evidence type="ECO:0000256" key="7">
    <source>
        <dbReference type="ARBA" id="ARBA00022679"/>
    </source>
</evidence>
<name>A0A6L2PJ54_COPFO</name>
<feature type="compositionally biased region" description="Polar residues" evidence="16">
    <location>
        <begin position="265"/>
        <end position="282"/>
    </location>
</feature>
<feature type="compositionally biased region" description="Low complexity" evidence="16">
    <location>
        <begin position="283"/>
        <end position="294"/>
    </location>
</feature>
<evidence type="ECO:0000313" key="19">
    <source>
        <dbReference type="EMBL" id="GFG30077.1"/>
    </source>
</evidence>
<dbReference type="InterPro" id="IPR008271">
    <property type="entry name" value="Ser/Thr_kinase_AS"/>
</dbReference>
<feature type="compositionally biased region" description="Pro residues" evidence="16">
    <location>
        <begin position="250"/>
        <end position="259"/>
    </location>
</feature>
<feature type="compositionally biased region" description="Low complexity" evidence="16">
    <location>
        <begin position="498"/>
        <end position="517"/>
    </location>
</feature>
<dbReference type="SMART" id="SM00220">
    <property type="entry name" value="S_TKc"/>
    <property type="match status" value="1"/>
</dbReference>
<sequence length="902" mass="97311">MGQQSIVTMNPATSGKSSTRSSGYHQKALAEIRNSLLPFANIGSLGENLGSSAASTISSLSTTSGVSSASGHSGVSAASGCNGIEKDLSLLRQALVQLMNMGYTEEASIRALKMSGGRFEAALEFLPKQQQQQQQQQNEPVNGMSKGASSALSTKLIRKPSLERELSLHRGSPALDSGAGSSRSDSPRLADLVSHPQLSRQYSPSSFAEPPPPPPPRCSSTPPPPPPPHASYPTVTTNMQQLLKRMSPAPVVPSRPPAALPGAAGTNQSCPQPTQRGTSPVASSGTSIGNSSSGRQPMIVQNGPQVQQQLSQQMQALNLYQNNSVASSTSSEPPPPYPLVPSSPTVPPPPPSYTASIQSRQSPTQSQQDYRKSPSSGIYSGPTSAGSPSPVTVSVASPTPTSVARPTPLQAWGARQAKTQPPIIMQSVKSTQVQKPILQTAIAPTAPQPIPPPVTASTQSSSQPPPPSYASSIQQKQQAQAPPYQKQAPPPMLPQQASVPPVTTSSPVTVPTTDPPSYASTMQALAVQRGIVTPAVHLHHPLPPPPYGEDGIPPILGSAQVATVESAVAPRSSPVVQAAPTSHLHPPLQRKYSPVVTVDATPPLPPTASSTVANKNKNNQVATQNGGDRRSGHPGTSQPSYKINHQSPIPERKRMSKEKEEERRDSKVRNYSPQAFKFFMEQHVENVIKSHKQRVFRRMQLETEMAKIGLSAEAQCQMRKMLSQKESNYIRLKRAKMDKSMFTKIKPIGVGAFGEVALVRKIDTNHLYAMKTLRKVDVLKRNQVAHVKAERDILAEADNEWVVKLYYSFQDKDNLYFVMDYIPGGDLMSLLIKLGVFEEPLARFYIAELTCAVESVHKMGFIHRDIKPDNILIDRDGHIKLTDFGLCTGFRWTHNSKYYQRN</sequence>
<feature type="region of interest" description="Disordered" evidence="16">
    <location>
        <begin position="573"/>
        <end position="669"/>
    </location>
</feature>
<dbReference type="InterPro" id="IPR015940">
    <property type="entry name" value="UBA"/>
</dbReference>
<dbReference type="PROSITE" id="PS00108">
    <property type="entry name" value="PROTEIN_KINASE_ST"/>
    <property type="match status" value="1"/>
</dbReference>
<dbReference type="CDD" id="cd21778">
    <property type="entry name" value="MobB_LATS1"/>
    <property type="match status" value="1"/>
</dbReference>
<evidence type="ECO:0000256" key="13">
    <source>
        <dbReference type="ARBA" id="ARBA00047899"/>
    </source>
</evidence>
<dbReference type="GO" id="GO:0000082">
    <property type="term" value="P:G1/S transition of mitotic cell cycle"/>
    <property type="evidence" value="ECO:0007669"/>
    <property type="project" value="TreeGrafter"/>
</dbReference>
<evidence type="ECO:0000256" key="12">
    <source>
        <dbReference type="ARBA" id="ARBA00022842"/>
    </source>
</evidence>
<dbReference type="GO" id="GO:0071944">
    <property type="term" value="C:cell periphery"/>
    <property type="evidence" value="ECO:0007669"/>
    <property type="project" value="UniProtKB-ARBA"/>
</dbReference>
<dbReference type="OrthoDB" id="3638488at2759"/>
<accession>A0A6L2PJ54</accession>
<dbReference type="InterPro" id="IPR017441">
    <property type="entry name" value="Protein_kinase_ATP_BS"/>
</dbReference>
<dbReference type="GO" id="GO:1900181">
    <property type="term" value="P:negative regulation of protein localization to nucleus"/>
    <property type="evidence" value="ECO:0007669"/>
    <property type="project" value="UniProtKB-ARBA"/>
</dbReference>
<proteinExistence type="predicted"/>
<dbReference type="GO" id="GO:0004674">
    <property type="term" value="F:protein serine/threonine kinase activity"/>
    <property type="evidence" value="ECO:0007669"/>
    <property type="project" value="UniProtKB-KW"/>
</dbReference>
<dbReference type="Gene3D" id="1.10.510.10">
    <property type="entry name" value="Transferase(Phosphotransferase) domain 1"/>
    <property type="match status" value="1"/>
</dbReference>
<evidence type="ECO:0000256" key="3">
    <source>
        <dbReference type="ARBA" id="ARBA00012513"/>
    </source>
</evidence>
<evidence type="ECO:0000259" key="17">
    <source>
        <dbReference type="PROSITE" id="PS50011"/>
    </source>
</evidence>
<feature type="binding site" evidence="15">
    <location>
        <position position="771"/>
    </location>
    <ligand>
        <name>ATP</name>
        <dbReference type="ChEBI" id="CHEBI:30616"/>
    </ligand>
</feature>
<feature type="region of interest" description="Disordered" evidence="16">
    <location>
        <begin position="127"/>
        <end position="234"/>
    </location>
</feature>
<dbReference type="Gene3D" id="1.10.8.10">
    <property type="entry name" value="DNA helicase RuvA subunit, C-terminal domain"/>
    <property type="match status" value="1"/>
</dbReference>
<dbReference type="GO" id="GO:0005524">
    <property type="term" value="F:ATP binding"/>
    <property type="evidence" value="ECO:0007669"/>
    <property type="project" value="UniProtKB-UniRule"/>
</dbReference>
<dbReference type="InterPro" id="IPR009060">
    <property type="entry name" value="UBA-like_sf"/>
</dbReference>
<evidence type="ECO:0000256" key="11">
    <source>
        <dbReference type="ARBA" id="ARBA00022840"/>
    </source>
</evidence>
<evidence type="ECO:0000256" key="14">
    <source>
        <dbReference type="ARBA" id="ARBA00048679"/>
    </source>
</evidence>
<keyword evidence="7" id="KW-0808">Transferase</keyword>
<dbReference type="PROSITE" id="PS50011">
    <property type="entry name" value="PROTEIN_KINASE_DOM"/>
    <property type="match status" value="1"/>
</dbReference>
<comment type="catalytic activity">
    <reaction evidence="13">
        <text>L-threonyl-[protein] + ATP = O-phospho-L-threonyl-[protein] + ADP + H(+)</text>
        <dbReference type="Rhea" id="RHEA:46608"/>
        <dbReference type="Rhea" id="RHEA-COMP:11060"/>
        <dbReference type="Rhea" id="RHEA-COMP:11605"/>
        <dbReference type="ChEBI" id="CHEBI:15378"/>
        <dbReference type="ChEBI" id="CHEBI:30013"/>
        <dbReference type="ChEBI" id="CHEBI:30616"/>
        <dbReference type="ChEBI" id="CHEBI:61977"/>
        <dbReference type="ChEBI" id="CHEBI:456216"/>
        <dbReference type="EC" id="2.7.11.1"/>
    </reaction>
</comment>
<evidence type="ECO:0000256" key="8">
    <source>
        <dbReference type="ARBA" id="ARBA00022723"/>
    </source>
</evidence>
<dbReference type="InterPro" id="IPR049761">
    <property type="entry name" value="LATS1-like_MobB"/>
</dbReference>
<dbReference type="Pfam" id="PF00069">
    <property type="entry name" value="Pkinase"/>
    <property type="match status" value="1"/>
</dbReference>
<dbReference type="Pfam" id="PF22562">
    <property type="entry name" value="UBA_7"/>
    <property type="match status" value="1"/>
</dbReference>